<dbReference type="InterPro" id="IPR000169">
    <property type="entry name" value="Pept_cys_AS"/>
</dbReference>
<organism evidence="9">
    <name type="scientific">Castor canadensis</name>
    <name type="common">American beaver</name>
    <dbReference type="NCBI Taxonomy" id="51338"/>
    <lineage>
        <taxon>Eukaryota</taxon>
        <taxon>Metazoa</taxon>
        <taxon>Chordata</taxon>
        <taxon>Craniata</taxon>
        <taxon>Vertebrata</taxon>
        <taxon>Euteleostomi</taxon>
        <taxon>Mammalia</taxon>
        <taxon>Eutheria</taxon>
        <taxon>Euarchontoglires</taxon>
        <taxon>Glires</taxon>
        <taxon>Rodentia</taxon>
        <taxon>Castorimorpha</taxon>
        <taxon>Castoridae</taxon>
        <taxon>Castor</taxon>
    </lineage>
</organism>
<dbReference type="InterPro" id="IPR022684">
    <property type="entry name" value="Calpain_cysteine_protease"/>
</dbReference>
<accession>A0A8B7USP4</accession>
<dbReference type="GO" id="GO:0006508">
    <property type="term" value="P:proteolysis"/>
    <property type="evidence" value="ECO:0007669"/>
    <property type="project" value="UniProtKB-KW"/>
</dbReference>
<dbReference type="AlphaFoldDB" id="A0A8B7USP4"/>
<keyword evidence="3" id="KW-0378">Hydrolase</keyword>
<evidence type="ECO:0000256" key="4">
    <source>
        <dbReference type="ARBA" id="ARBA00022807"/>
    </source>
</evidence>
<dbReference type="Pfam" id="PF00648">
    <property type="entry name" value="Peptidase_C2"/>
    <property type="match status" value="1"/>
</dbReference>
<evidence type="ECO:0000259" key="8">
    <source>
        <dbReference type="PROSITE" id="PS50203"/>
    </source>
</evidence>
<dbReference type="PROSITE" id="PS50203">
    <property type="entry name" value="CALPAIN_CAT"/>
    <property type="match status" value="1"/>
</dbReference>
<dbReference type="SUPFAM" id="SSF54001">
    <property type="entry name" value="Cysteine proteinases"/>
    <property type="match status" value="1"/>
</dbReference>
<feature type="compositionally biased region" description="Low complexity" evidence="7">
    <location>
        <begin position="206"/>
        <end position="217"/>
    </location>
</feature>
<dbReference type="KEGG" id="ccan:109688554"/>
<evidence type="ECO:0000256" key="5">
    <source>
        <dbReference type="PIRSR" id="PIRSR622684-1"/>
    </source>
</evidence>
<dbReference type="SMART" id="SM00230">
    <property type="entry name" value="CysPc"/>
    <property type="match status" value="1"/>
</dbReference>
<dbReference type="PROSITE" id="PS00139">
    <property type="entry name" value="THIOL_PROTEASE_CYS"/>
    <property type="match status" value="1"/>
</dbReference>
<dbReference type="PRINTS" id="PR00704">
    <property type="entry name" value="CALPAIN"/>
</dbReference>
<dbReference type="RefSeq" id="XP_020022573.1">
    <property type="nucleotide sequence ID" value="XM_020166984.1"/>
</dbReference>
<feature type="compositionally biased region" description="Low complexity" evidence="7">
    <location>
        <begin position="185"/>
        <end position="194"/>
    </location>
</feature>
<evidence type="ECO:0000256" key="3">
    <source>
        <dbReference type="ARBA" id="ARBA00022801"/>
    </source>
</evidence>
<keyword evidence="2" id="KW-0645">Protease</keyword>
<feature type="compositionally biased region" description="Gly residues" evidence="7">
    <location>
        <begin position="162"/>
        <end position="184"/>
    </location>
</feature>
<dbReference type="InterPro" id="IPR001300">
    <property type="entry name" value="Peptidase_C2_calpain_cat"/>
</dbReference>
<dbReference type="InterPro" id="IPR038765">
    <property type="entry name" value="Papain-like_cys_pep_sf"/>
</dbReference>
<feature type="region of interest" description="Disordered" evidence="7">
    <location>
        <begin position="81"/>
        <end position="235"/>
    </location>
</feature>
<comment type="caution">
    <text evidence="6">Lacks conserved residue(s) required for the propagation of feature annotation.</text>
</comment>
<dbReference type="PANTHER" id="PTHR10183">
    <property type="entry name" value="CALPAIN"/>
    <property type="match status" value="1"/>
</dbReference>
<dbReference type="GO" id="GO:0004198">
    <property type="term" value="F:calcium-dependent cysteine-type endopeptidase activity"/>
    <property type="evidence" value="ECO:0007669"/>
    <property type="project" value="InterPro"/>
</dbReference>
<evidence type="ECO:0000313" key="9">
    <source>
        <dbReference type="RefSeq" id="XP_020022573.1"/>
    </source>
</evidence>
<gene>
    <name evidence="9" type="primary">Capn5</name>
</gene>
<dbReference type="GO" id="GO:0005737">
    <property type="term" value="C:cytoplasm"/>
    <property type="evidence" value="ECO:0007669"/>
    <property type="project" value="TreeGrafter"/>
</dbReference>
<protein>
    <submittedName>
        <fullName evidence="9">Calpain-5</fullName>
    </submittedName>
</protein>
<feature type="compositionally biased region" description="Pro residues" evidence="7">
    <location>
        <begin position="89"/>
        <end position="98"/>
    </location>
</feature>
<dbReference type="OrthoDB" id="9867220at2759"/>
<feature type="compositionally biased region" description="Basic and acidic residues" evidence="7">
    <location>
        <begin position="222"/>
        <end position="235"/>
    </location>
</feature>
<feature type="active site" evidence="5">
    <location>
        <position position="351"/>
    </location>
</feature>
<evidence type="ECO:0000256" key="7">
    <source>
        <dbReference type="SAM" id="MobiDB-lite"/>
    </source>
</evidence>
<name>A0A8B7USP4_CASCN</name>
<proteinExistence type="inferred from homology"/>
<keyword evidence="4" id="KW-0788">Thiol protease</keyword>
<evidence type="ECO:0000256" key="1">
    <source>
        <dbReference type="ARBA" id="ARBA00007623"/>
    </source>
</evidence>
<feature type="domain" description="Calpain catalytic" evidence="8">
    <location>
        <begin position="296"/>
        <end position="366"/>
    </location>
</feature>
<evidence type="ECO:0000256" key="6">
    <source>
        <dbReference type="PROSITE-ProRule" id="PRU00239"/>
    </source>
</evidence>
<evidence type="ECO:0000256" key="2">
    <source>
        <dbReference type="ARBA" id="ARBA00022670"/>
    </source>
</evidence>
<reference evidence="9" key="1">
    <citation type="submission" date="2025-08" db="UniProtKB">
        <authorList>
            <consortium name="RefSeq"/>
        </authorList>
    </citation>
    <scope>IDENTIFICATION</scope>
    <source>
        <tissue evidence="9">Leukocyte</tissue>
    </source>
</reference>
<comment type="similarity">
    <text evidence="1">Belongs to the peptidase C2 family.</text>
</comment>
<sequence length="552" mass="59742">MGAWITRSDERRAGVSALDRTQVRPNPYCVPDLVSHKSPSYASVVTCLGPCGFVVQDVGFFSKPSAGLAVGPGPILCRTTSPNGSCPPGGDPGGPPGMRPTAARARAGGERAVSRGAQSRPALASDRRAADAGCDSPTAPRQFACAHSGPPTPLEATPLPRMGGGCWAGRGRGGAGPGRAGGQNPGRPSSSPRPRAARLHLRPEPEAAAPRAQPLLRCPRRAPREPGRSRGDAAGRRRCAKGGVCERACGVHFRTCVQVFCLFFLRQQPPCSLCVKSYEDQNYSSLKRACLRRKVLFEDPHFPATDDSLYYKGAPGPTVRWKRPKDICEDPRLFVDGISSHDLHQGQVGNCWFVAACSSLASRESLWQKQSHQSHQSHWPREQRPQDLRMGALLAAPILEACKQVLEPGHSRWAIGWGMSADPWYSWFWLVPVAIATWVSADSWKRPDPSASLLDLSQELWGPSRSTLPVLPPYLLCGSQLPLLCPLCVPNKGCVPLPRWYASSMLTTPHWSGLLPAMLPALSSPPWLSTLPVSMAFRDETKQSSDWSDLTS</sequence>
<dbReference type="PANTHER" id="PTHR10183:SF402">
    <property type="entry name" value="CALPAIN-5"/>
    <property type="match status" value="1"/>
</dbReference>